<protein>
    <submittedName>
        <fullName evidence="7">Cu(I)-responsive transcriptional regulator</fullName>
    </submittedName>
</protein>
<dbReference type="Pfam" id="PF09278">
    <property type="entry name" value="MerR-DNA-bind"/>
    <property type="match status" value="1"/>
</dbReference>
<reference evidence="8" key="1">
    <citation type="journal article" date="2019" name="Int. J. Syst. Evol. Microbiol.">
        <title>The Global Catalogue of Microorganisms (GCM) 10K type strain sequencing project: providing services to taxonomists for standard genome sequencing and annotation.</title>
        <authorList>
            <consortium name="The Broad Institute Genomics Platform"/>
            <consortium name="The Broad Institute Genome Sequencing Center for Infectious Disease"/>
            <person name="Wu L."/>
            <person name="Ma J."/>
        </authorList>
    </citation>
    <scope>NUCLEOTIDE SEQUENCE [LARGE SCALE GENOMIC DNA]</scope>
    <source>
        <strain evidence="8">CCUG 39402</strain>
    </source>
</reference>
<accession>A0ABW1U3V8</accession>
<evidence type="ECO:0000313" key="8">
    <source>
        <dbReference type="Proteomes" id="UP001596270"/>
    </source>
</evidence>
<keyword evidence="8" id="KW-1185">Reference proteome</keyword>
<organism evidence="7 8">
    <name type="scientific">Polaromonas aquatica</name>
    <dbReference type="NCBI Taxonomy" id="332657"/>
    <lineage>
        <taxon>Bacteria</taxon>
        <taxon>Pseudomonadati</taxon>
        <taxon>Pseudomonadota</taxon>
        <taxon>Betaproteobacteria</taxon>
        <taxon>Burkholderiales</taxon>
        <taxon>Comamonadaceae</taxon>
        <taxon>Polaromonas</taxon>
    </lineage>
</organism>
<dbReference type="InterPro" id="IPR009061">
    <property type="entry name" value="DNA-bd_dom_put_sf"/>
</dbReference>
<dbReference type="SMART" id="SM00422">
    <property type="entry name" value="HTH_MERR"/>
    <property type="match status" value="1"/>
</dbReference>
<dbReference type="PROSITE" id="PS50937">
    <property type="entry name" value="HTH_MERR_2"/>
    <property type="match status" value="1"/>
</dbReference>
<keyword evidence="2" id="KW-0963">Cytoplasm</keyword>
<evidence type="ECO:0000313" key="7">
    <source>
        <dbReference type="EMBL" id="MFC6284253.1"/>
    </source>
</evidence>
<evidence type="ECO:0000256" key="1">
    <source>
        <dbReference type="ARBA" id="ARBA00004496"/>
    </source>
</evidence>
<dbReference type="Gene3D" id="1.10.1660.10">
    <property type="match status" value="1"/>
</dbReference>
<evidence type="ECO:0000256" key="5">
    <source>
        <dbReference type="ARBA" id="ARBA00023163"/>
    </source>
</evidence>
<keyword evidence="3" id="KW-0805">Transcription regulation</keyword>
<dbReference type="PANTHER" id="PTHR30204:SF94">
    <property type="entry name" value="HEAVY METAL-DEPENDENT TRANSCRIPTIONAL REGULATOR HI_0293-RELATED"/>
    <property type="match status" value="1"/>
</dbReference>
<sequence>MTMNPLPAGPFNIGEAARQSEVSAKMVRHYESLGLLPSVHRTDSGYRQYSDKEVHTLRFIKRSRDLGFSMAEIADLLKLWQNRRRSSADVRRIAIKHVDDLNQRMAEMQAMKHTLEHLVHCCQGNQRPDCPILDELGKEPAPAGKK</sequence>
<dbReference type="NCBIfam" id="TIGR02044">
    <property type="entry name" value="CueR"/>
    <property type="match status" value="1"/>
</dbReference>
<dbReference type="PANTHER" id="PTHR30204">
    <property type="entry name" value="REDOX-CYCLING DRUG-SENSING TRANSCRIPTIONAL ACTIVATOR SOXR"/>
    <property type="match status" value="1"/>
</dbReference>
<keyword evidence="5" id="KW-0804">Transcription</keyword>
<dbReference type="RefSeq" id="WP_371440010.1">
    <property type="nucleotide sequence ID" value="NZ_JBHSRS010000084.1"/>
</dbReference>
<comment type="caution">
    <text evidence="7">The sequence shown here is derived from an EMBL/GenBank/DDBJ whole genome shotgun (WGS) entry which is preliminary data.</text>
</comment>
<dbReference type="CDD" id="cd01108">
    <property type="entry name" value="HTH_CueR"/>
    <property type="match status" value="1"/>
</dbReference>
<dbReference type="SUPFAM" id="SSF46955">
    <property type="entry name" value="Putative DNA-binding domain"/>
    <property type="match status" value="1"/>
</dbReference>
<evidence type="ECO:0000256" key="4">
    <source>
        <dbReference type="ARBA" id="ARBA00023125"/>
    </source>
</evidence>
<evidence type="ECO:0000256" key="3">
    <source>
        <dbReference type="ARBA" id="ARBA00023015"/>
    </source>
</evidence>
<evidence type="ECO:0000256" key="2">
    <source>
        <dbReference type="ARBA" id="ARBA00022490"/>
    </source>
</evidence>
<dbReference type="InterPro" id="IPR000551">
    <property type="entry name" value="MerR-type_HTH_dom"/>
</dbReference>
<dbReference type="PROSITE" id="PS00552">
    <property type="entry name" value="HTH_MERR_1"/>
    <property type="match status" value="1"/>
</dbReference>
<feature type="domain" description="HTH merR-type" evidence="6">
    <location>
        <begin position="10"/>
        <end position="79"/>
    </location>
</feature>
<keyword evidence="4" id="KW-0238">DNA-binding</keyword>
<dbReference type="InterPro" id="IPR015358">
    <property type="entry name" value="Tscrpt_reg_MerR_DNA-bd"/>
</dbReference>
<dbReference type="InterPro" id="IPR047057">
    <property type="entry name" value="MerR_fam"/>
</dbReference>
<dbReference type="Proteomes" id="UP001596270">
    <property type="component" value="Unassembled WGS sequence"/>
</dbReference>
<dbReference type="EMBL" id="JBHSRS010000084">
    <property type="protein sequence ID" value="MFC6284253.1"/>
    <property type="molecule type" value="Genomic_DNA"/>
</dbReference>
<dbReference type="Pfam" id="PF00376">
    <property type="entry name" value="MerR"/>
    <property type="match status" value="1"/>
</dbReference>
<evidence type="ECO:0000259" key="6">
    <source>
        <dbReference type="PROSITE" id="PS50937"/>
    </source>
</evidence>
<dbReference type="InterPro" id="IPR011789">
    <property type="entry name" value="CueR"/>
</dbReference>
<comment type="subcellular location">
    <subcellularLocation>
        <location evidence="1">Cytoplasm</location>
    </subcellularLocation>
</comment>
<gene>
    <name evidence="7" type="primary">cueR</name>
    <name evidence="7" type="ORF">ACFQND_23745</name>
</gene>
<dbReference type="PRINTS" id="PR00040">
    <property type="entry name" value="HTHMERR"/>
</dbReference>
<name>A0ABW1U3V8_9BURK</name>
<proteinExistence type="predicted"/>